<gene>
    <name evidence="1" type="ORF">PAXRUDRAFT_16580</name>
</gene>
<sequence length="67" mass="7640">MSQDSVLKAKVCIQKVPKKHTIEDTLIDIHKSNTGAINGHAQEELIVKKHQLLLEEFKAGGWNREEY</sequence>
<organism evidence="1 2">
    <name type="scientific">Paxillus rubicundulus Ve08.2h10</name>
    <dbReference type="NCBI Taxonomy" id="930991"/>
    <lineage>
        <taxon>Eukaryota</taxon>
        <taxon>Fungi</taxon>
        <taxon>Dikarya</taxon>
        <taxon>Basidiomycota</taxon>
        <taxon>Agaricomycotina</taxon>
        <taxon>Agaricomycetes</taxon>
        <taxon>Agaricomycetidae</taxon>
        <taxon>Boletales</taxon>
        <taxon>Paxilineae</taxon>
        <taxon>Paxillaceae</taxon>
        <taxon>Paxillus</taxon>
    </lineage>
</organism>
<dbReference type="OrthoDB" id="2675673at2759"/>
<dbReference type="InParanoid" id="A0A0D0DL36"/>
<reference evidence="2" key="2">
    <citation type="submission" date="2015-01" db="EMBL/GenBank/DDBJ databases">
        <title>Evolutionary Origins and Diversification of the Mycorrhizal Mutualists.</title>
        <authorList>
            <consortium name="DOE Joint Genome Institute"/>
            <consortium name="Mycorrhizal Genomics Consortium"/>
            <person name="Kohler A."/>
            <person name="Kuo A."/>
            <person name="Nagy L.G."/>
            <person name="Floudas D."/>
            <person name="Copeland A."/>
            <person name="Barry K.W."/>
            <person name="Cichocki N."/>
            <person name="Veneault-Fourrey C."/>
            <person name="LaButti K."/>
            <person name="Lindquist E.A."/>
            <person name="Lipzen A."/>
            <person name="Lundell T."/>
            <person name="Morin E."/>
            <person name="Murat C."/>
            <person name="Riley R."/>
            <person name="Ohm R."/>
            <person name="Sun H."/>
            <person name="Tunlid A."/>
            <person name="Henrissat B."/>
            <person name="Grigoriev I.V."/>
            <person name="Hibbett D.S."/>
            <person name="Martin F."/>
        </authorList>
    </citation>
    <scope>NUCLEOTIDE SEQUENCE [LARGE SCALE GENOMIC DNA]</scope>
    <source>
        <strain evidence="2">Ve08.2h10</strain>
    </source>
</reference>
<dbReference type="Proteomes" id="UP000054538">
    <property type="component" value="Unassembled WGS sequence"/>
</dbReference>
<keyword evidence="2" id="KW-1185">Reference proteome</keyword>
<name>A0A0D0DL36_9AGAM</name>
<protein>
    <submittedName>
        <fullName evidence="1">Uncharacterized protein</fullName>
    </submittedName>
</protein>
<dbReference type="EMBL" id="KN826411">
    <property type="protein sequence ID" value="KIK78985.1"/>
    <property type="molecule type" value="Genomic_DNA"/>
</dbReference>
<dbReference type="HOGENOM" id="CLU_167038_0_0_1"/>
<reference evidence="1 2" key="1">
    <citation type="submission" date="2014-04" db="EMBL/GenBank/DDBJ databases">
        <authorList>
            <consortium name="DOE Joint Genome Institute"/>
            <person name="Kuo A."/>
            <person name="Kohler A."/>
            <person name="Jargeat P."/>
            <person name="Nagy L.G."/>
            <person name="Floudas D."/>
            <person name="Copeland A."/>
            <person name="Barry K.W."/>
            <person name="Cichocki N."/>
            <person name="Veneault-Fourrey C."/>
            <person name="LaButti K."/>
            <person name="Lindquist E.A."/>
            <person name="Lipzen A."/>
            <person name="Lundell T."/>
            <person name="Morin E."/>
            <person name="Murat C."/>
            <person name="Sun H."/>
            <person name="Tunlid A."/>
            <person name="Henrissat B."/>
            <person name="Grigoriev I.V."/>
            <person name="Hibbett D.S."/>
            <person name="Martin F."/>
            <person name="Nordberg H.P."/>
            <person name="Cantor M.N."/>
            <person name="Hua S.X."/>
        </authorList>
    </citation>
    <scope>NUCLEOTIDE SEQUENCE [LARGE SCALE GENOMIC DNA]</scope>
    <source>
        <strain evidence="1 2">Ve08.2h10</strain>
    </source>
</reference>
<evidence type="ECO:0000313" key="2">
    <source>
        <dbReference type="Proteomes" id="UP000054538"/>
    </source>
</evidence>
<accession>A0A0D0DL36</accession>
<evidence type="ECO:0000313" key="1">
    <source>
        <dbReference type="EMBL" id="KIK78985.1"/>
    </source>
</evidence>
<dbReference type="AlphaFoldDB" id="A0A0D0DL36"/>
<proteinExistence type="predicted"/>